<dbReference type="OrthoDB" id="9803892at2"/>
<dbReference type="RefSeq" id="WP_058244413.1">
    <property type="nucleotide sequence ID" value="NZ_CYSB01000047.1"/>
</dbReference>
<dbReference type="Pfam" id="PF04321">
    <property type="entry name" value="RmlD_sub_bind"/>
    <property type="match status" value="1"/>
</dbReference>
<gene>
    <name evidence="9" type="primary">rfbD_1</name>
    <name evidence="8" type="synonym">rfbD_2</name>
    <name evidence="8" type="ORF">TL5118_04085</name>
    <name evidence="9" type="ORF">TL5120_03062</name>
</gene>
<dbReference type="SUPFAM" id="SSF51735">
    <property type="entry name" value="NAD(P)-binding Rossmann-fold domains"/>
    <property type="match status" value="1"/>
</dbReference>
<dbReference type="PANTHER" id="PTHR10491:SF4">
    <property type="entry name" value="METHIONINE ADENOSYLTRANSFERASE 2 SUBUNIT BETA"/>
    <property type="match status" value="1"/>
</dbReference>
<comment type="function">
    <text evidence="6">Catalyzes the reduction of dTDP-6-deoxy-L-lyxo-4-hexulose to yield dTDP-L-rhamnose.</text>
</comment>
<organism evidence="9 11">
    <name type="scientific">Thalassovita autumnalis</name>
    <dbReference type="NCBI Taxonomy" id="2072972"/>
    <lineage>
        <taxon>Bacteria</taxon>
        <taxon>Pseudomonadati</taxon>
        <taxon>Pseudomonadota</taxon>
        <taxon>Alphaproteobacteria</taxon>
        <taxon>Rhodobacterales</taxon>
        <taxon>Roseobacteraceae</taxon>
        <taxon>Thalassovita</taxon>
    </lineage>
</organism>
<accession>A0A0P1GEV4</accession>
<dbReference type="UniPathway" id="UPA00124"/>
<evidence type="ECO:0000256" key="2">
    <source>
        <dbReference type="ARBA" id="ARBA00010944"/>
    </source>
</evidence>
<feature type="domain" description="RmlD-like substrate binding" evidence="7">
    <location>
        <begin position="2"/>
        <end position="279"/>
    </location>
</feature>
<evidence type="ECO:0000256" key="6">
    <source>
        <dbReference type="RuleBase" id="RU364082"/>
    </source>
</evidence>
<evidence type="ECO:0000313" key="11">
    <source>
        <dbReference type="Proteomes" id="UP000051887"/>
    </source>
</evidence>
<dbReference type="Proteomes" id="UP000051887">
    <property type="component" value="Unassembled WGS sequence"/>
</dbReference>
<evidence type="ECO:0000259" key="7">
    <source>
        <dbReference type="Pfam" id="PF04321"/>
    </source>
</evidence>
<dbReference type="Gene3D" id="3.90.25.10">
    <property type="entry name" value="UDP-galactose 4-epimerase, domain 1"/>
    <property type="match status" value="1"/>
</dbReference>
<reference evidence="8 10" key="2">
    <citation type="submission" date="2015-09" db="EMBL/GenBank/DDBJ databases">
        <authorList>
            <person name="Rodrigo-Torres L."/>
            <person name="Arahal D.R."/>
        </authorList>
    </citation>
    <scope>NUCLEOTIDE SEQUENCE [LARGE SCALE GENOMIC DNA]</scope>
    <source>
        <strain evidence="8 10">CECT 5118</strain>
    </source>
</reference>
<protein>
    <recommendedName>
        <fullName evidence="4 6">dTDP-4-dehydrorhamnose reductase</fullName>
        <ecNumber evidence="3 6">1.1.1.133</ecNumber>
    </recommendedName>
</protein>
<dbReference type="EC" id="1.1.1.133" evidence="3 6"/>
<dbReference type="InterPro" id="IPR029903">
    <property type="entry name" value="RmlD-like-bd"/>
</dbReference>
<dbReference type="EMBL" id="CYSC01000037">
    <property type="protein sequence ID" value="CUH73255.1"/>
    <property type="molecule type" value="Genomic_DNA"/>
</dbReference>
<evidence type="ECO:0000256" key="3">
    <source>
        <dbReference type="ARBA" id="ARBA00012929"/>
    </source>
</evidence>
<dbReference type="PANTHER" id="PTHR10491">
    <property type="entry name" value="DTDP-4-DEHYDRORHAMNOSE REDUCTASE"/>
    <property type="match status" value="1"/>
</dbReference>
<keyword evidence="10" id="KW-1185">Reference proteome</keyword>
<evidence type="ECO:0000256" key="4">
    <source>
        <dbReference type="ARBA" id="ARBA00017099"/>
    </source>
</evidence>
<dbReference type="CDD" id="cd05254">
    <property type="entry name" value="dTDP_HR_like_SDR_e"/>
    <property type="match status" value="1"/>
</dbReference>
<keyword evidence="6" id="KW-0521">NADP</keyword>
<evidence type="ECO:0000313" key="8">
    <source>
        <dbReference type="EMBL" id="CUH70110.1"/>
    </source>
</evidence>
<comment type="similarity">
    <text evidence="2 6">Belongs to the dTDP-4-dehydrorhamnose reductase family.</text>
</comment>
<name>A0A0P1GEV4_9RHOB</name>
<evidence type="ECO:0000313" key="9">
    <source>
        <dbReference type="EMBL" id="CUH73255.1"/>
    </source>
</evidence>
<dbReference type="Proteomes" id="UP000051086">
    <property type="component" value="Unassembled WGS sequence"/>
</dbReference>
<sequence length="282" mass="29785">MILVFGRSGQVARELAALAPDARFLGRAEADLSDPAACAAQIMALRPAVVINTAAYTAVDKAEEEEARATVVNGEAPGAMARACAELGIPFLHISTDYVFDGQGDQPRGADDPVAPLNAYGRSKRAGEVAVAESGAGYAVLRTSWVFSAHGNNFVKTMLRLSETRDQLTVVGDQIGGPTPARAIAAALLSLAGQMQVGRPSRGIYHFAGQPATSWAEFAREIFHQAGRATEVSDIPASDYPTPAVRPLNSRLDCADLETDFGIKAPNWTQGLAEVLKDLKHG</sequence>
<evidence type="ECO:0000313" key="10">
    <source>
        <dbReference type="Proteomes" id="UP000051086"/>
    </source>
</evidence>
<reference evidence="9 11" key="1">
    <citation type="submission" date="2015-09" db="EMBL/GenBank/DDBJ databases">
        <authorList>
            <consortium name="Swine Surveillance"/>
        </authorList>
    </citation>
    <scope>NUCLEOTIDE SEQUENCE [LARGE SCALE GENOMIC DNA]</scope>
    <source>
        <strain evidence="9 11">5120</strain>
    </source>
</reference>
<dbReference type="NCBIfam" id="TIGR01214">
    <property type="entry name" value="rmlD"/>
    <property type="match status" value="1"/>
</dbReference>
<dbReference type="GO" id="GO:0008831">
    <property type="term" value="F:dTDP-4-dehydrorhamnose reductase activity"/>
    <property type="evidence" value="ECO:0007669"/>
    <property type="project" value="UniProtKB-EC"/>
</dbReference>
<comment type="catalytic activity">
    <reaction evidence="5 6">
        <text>dTDP-beta-L-rhamnose + NADP(+) = dTDP-4-dehydro-beta-L-rhamnose + NADPH + H(+)</text>
        <dbReference type="Rhea" id="RHEA:21796"/>
        <dbReference type="ChEBI" id="CHEBI:15378"/>
        <dbReference type="ChEBI" id="CHEBI:57510"/>
        <dbReference type="ChEBI" id="CHEBI:57783"/>
        <dbReference type="ChEBI" id="CHEBI:58349"/>
        <dbReference type="ChEBI" id="CHEBI:62830"/>
        <dbReference type="EC" id="1.1.1.133"/>
    </reaction>
</comment>
<comment type="cofactor">
    <cofactor evidence="6">
        <name>Mg(2+)</name>
        <dbReference type="ChEBI" id="CHEBI:18420"/>
    </cofactor>
    <text evidence="6">Binds 1 Mg(2+) ion per monomer.</text>
</comment>
<dbReference type="InterPro" id="IPR036291">
    <property type="entry name" value="NAD(P)-bd_dom_sf"/>
</dbReference>
<comment type="pathway">
    <text evidence="1 6">Carbohydrate biosynthesis; dTDP-L-rhamnose biosynthesis.</text>
</comment>
<keyword evidence="6 9" id="KW-0560">Oxidoreductase</keyword>
<dbReference type="GO" id="GO:0019305">
    <property type="term" value="P:dTDP-rhamnose biosynthetic process"/>
    <property type="evidence" value="ECO:0007669"/>
    <property type="project" value="UniProtKB-UniPathway"/>
</dbReference>
<dbReference type="InterPro" id="IPR005913">
    <property type="entry name" value="dTDP_dehydrorham_reduct"/>
</dbReference>
<evidence type="ECO:0000256" key="5">
    <source>
        <dbReference type="ARBA" id="ARBA00048200"/>
    </source>
</evidence>
<dbReference type="EMBL" id="CYSB01000047">
    <property type="protein sequence ID" value="CUH70110.1"/>
    <property type="molecule type" value="Genomic_DNA"/>
</dbReference>
<proteinExistence type="inferred from homology"/>
<dbReference type="AlphaFoldDB" id="A0A0P1GEV4"/>
<dbReference type="Gene3D" id="3.40.50.720">
    <property type="entry name" value="NAD(P)-binding Rossmann-like Domain"/>
    <property type="match status" value="1"/>
</dbReference>
<evidence type="ECO:0000256" key="1">
    <source>
        <dbReference type="ARBA" id="ARBA00004781"/>
    </source>
</evidence>